<dbReference type="HOGENOM" id="CLU_917853_0_0_3"/>
<dbReference type="InterPro" id="IPR036102">
    <property type="entry name" value="OsmC/Ohrsf"/>
</dbReference>
<accession>A9BCB0</accession>
<dbReference type="Gene3D" id="3.30.300.20">
    <property type="match status" value="1"/>
</dbReference>
<dbReference type="RefSeq" id="WP_012196093.1">
    <property type="nucleotide sequence ID" value="NC_009976.1"/>
</dbReference>
<evidence type="ECO:0000313" key="2">
    <source>
        <dbReference type="EMBL" id="ABX09472.1"/>
    </source>
</evidence>
<dbReference type="PANTHER" id="PTHR39624">
    <property type="entry name" value="PROTEIN INVOLVED IN RIMO-MEDIATED BETA-METHYLTHIOLATION OF RIBOSOMAL PROTEIN S12 YCAO"/>
    <property type="match status" value="1"/>
</dbReference>
<dbReference type="Pfam" id="PF02566">
    <property type="entry name" value="OsmC"/>
    <property type="match status" value="1"/>
</dbReference>
<evidence type="ECO:0000256" key="1">
    <source>
        <dbReference type="SAM" id="MobiDB-lite"/>
    </source>
</evidence>
<gene>
    <name evidence="2" type="ordered locus">P9211_15411</name>
</gene>
<dbReference type="Proteomes" id="UP000000788">
    <property type="component" value="Chromosome"/>
</dbReference>
<dbReference type="AlphaFoldDB" id="A9BCB0"/>
<dbReference type="InterPro" id="IPR003718">
    <property type="entry name" value="OsmC/Ohr_fam"/>
</dbReference>
<keyword evidence="3" id="KW-1185">Reference proteome</keyword>
<name>A9BCB0_PROM4</name>
<proteinExistence type="predicted"/>
<dbReference type="PANTHER" id="PTHR39624:SF2">
    <property type="entry name" value="OSMC-LIKE PROTEIN"/>
    <property type="match status" value="1"/>
</dbReference>
<evidence type="ECO:0000313" key="3">
    <source>
        <dbReference type="Proteomes" id="UP000000788"/>
    </source>
</evidence>
<dbReference type="KEGG" id="pmj:P9211_15411"/>
<dbReference type="STRING" id="93059.P9211_15411"/>
<dbReference type="OrthoDB" id="2081481at2"/>
<dbReference type="eggNOG" id="COG1765">
    <property type="taxonomic scope" value="Bacteria"/>
</dbReference>
<organism evidence="2 3">
    <name type="scientific">Prochlorococcus marinus (strain MIT 9211)</name>
    <dbReference type="NCBI Taxonomy" id="93059"/>
    <lineage>
        <taxon>Bacteria</taxon>
        <taxon>Bacillati</taxon>
        <taxon>Cyanobacteriota</taxon>
        <taxon>Cyanophyceae</taxon>
        <taxon>Synechococcales</taxon>
        <taxon>Prochlorococcaceae</taxon>
        <taxon>Prochlorococcus</taxon>
    </lineage>
</organism>
<protein>
    <submittedName>
        <fullName evidence="2">Predicted redox protein, regulator of disulfide bond formation</fullName>
    </submittedName>
</protein>
<sequence>MHTEAQHVHSGQTLRTDAPVDHAGKGENFAPTDLLATAVGTCFLTVMGIKAKEKGWELGEITVEIKKKMTTNGPRKIESLLLQIEMPSDLEPDQLKVLKNATKDCPVLRSLDDSIRINVQWNQSKSKKEISLNFVPMNVFRETPQVTFFDAGVKGSNGSDVVIHHGCAISPPNEDEIEQYYVHHHQVDHNLVLAGKRTFTLLNPEWEEPHHVIYLNQKMGALQIPIGTYHRSVSGPEGSIVLNQAVRDSDFDPTKEFKPVSLRDRTDLQKAKAADPVFWIWDDGKIRRLKVGDIPSGKKKSRINCN</sequence>
<reference evidence="2 3" key="1">
    <citation type="journal article" date="2007" name="PLoS Genet.">
        <title>Patterns and implications of gene gain and loss in the evolution of Prochlorococcus.</title>
        <authorList>
            <person name="Kettler G.C."/>
            <person name="Martiny A.C."/>
            <person name="Huang K."/>
            <person name="Zucker J."/>
            <person name="Coleman M.L."/>
            <person name="Rodrigue S."/>
            <person name="Chen F."/>
            <person name="Lapidus A."/>
            <person name="Ferriera S."/>
            <person name="Johnson J."/>
            <person name="Steglich C."/>
            <person name="Church G.M."/>
            <person name="Richardson P."/>
            <person name="Chisholm S.W."/>
        </authorList>
    </citation>
    <scope>NUCLEOTIDE SEQUENCE [LARGE SCALE GENOMIC DNA]</scope>
    <source>
        <strain evidence="3">MIT 9211</strain>
    </source>
</reference>
<dbReference type="EMBL" id="CP000878">
    <property type="protein sequence ID" value="ABX09472.1"/>
    <property type="molecule type" value="Genomic_DNA"/>
</dbReference>
<dbReference type="SUPFAM" id="SSF82784">
    <property type="entry name" value="OsmC-like"/>
    <property type="match status" value="1"/>
</dbReference>
<dbReference type="InterPro" id="IPR015946">
    <property type="entry name" value="KH_dom-like_a/b"/>
</dbReference>
<feature type="region of interest" description="Disordered" evidence="1">
    <location>
        <begin position="1"/>
        <end position="25"/>
    </location>
</feature>